<dbReference type="InterPro" id="IPR014721">
    <property type="entry name" value="Ribsml_uS5_D2-typ_fold_subgr"/>
</dbReference>
<dbReference type="InterPro" id="IPR020539">
    <property type="entry name" value="RNase_P_CS"/>
</dbReference>
<dbReference type="InterPro" id="IPR000100">
    <property type="entry name" value="RNase_P"/>
</dbReference>
<dbReference type="GO" id="GO:0030677">
    <property type="term" value="C:ribonuclease P complex"/>
    <property type="evidence" value="ECO:0007669"/>
    <property type="project" value="TreeGrafter"/>
</dbReference>
<keyword evidence="6 7" id="KW-0694">RNA-binding</keyword>
<organism evidence="9">
    <name type="scientific">Jonesiaceae bacterium BS-20</name>
    <dbReference type="NCBI Taxonomy" id="3120821"/>
    <lineage>
        <taxon>Bacteria</taxon>
        <taxon>Bacillati</taxon>
        <taxon>Actinomycetota</taxon>
        <taxon>Actinomycetes</taxon>
        <taxon>Micrococcales</taxon>
        <taxon>Jonesiaceae</taxon>
    </lineage>
</organism>
<evidence type="ECO:0000256" key="6">
    <source>
        <dbReference type="ARBA" id="ARBA00022884"/>
    </source>
</evidence>
<dbReference type="Gene3D" id="3.30.230.10">
    <property type="match status" value="1"/>
</dbReference>
<dbReference type="Pfam" id="PF00825">
    <property type="entry name" value="Ribonuclease_P"/>
    <property type="match status" value="1"/>
</dbReference>
<proteinExistence type="inferred from homology"/>
<gene>
    <name evidence="7 9" type="primary">rnpA</name>
    <name evidence="9" type="ORF">V5R04_13815</name>
</gene>
<dbReference type="HAMAP" id="MF_00227">
    <property type="entry name" value="RNase_P"/>
    <property type="match status" value="1"/>
</dbReference>
<dbReference type="PANTHER" id="PTHR33992:SF1">
    <property type="entry name" value="RIBONUCLEASE P PROTEIN COMPONENT"/>
    <property type="match status" value="1"/>
</dbReference>
<comment type="subunit">
    <text evidence="7">Consists of a catalytic RNA component (M1 or rnpB) and a protein subunit.</text>
</comment>
<comment type="function">
    <text evidence="1 7">RNaseP catalyzes the removal of the 5'-leader sequence from pre-tRNA to produce the mature 5'-terminus. It can also cleave other RNA substrates such as 4.5S RNA. The protein component plays an auxiliary but essential role in vivo by binding to the 5'-leader sequence and broadening the substrate specificity of the ribozyme.</text>
</comment>
<evidence type="ECO:0000256" key="3">
    <source>
        <dbReference type="ARBA" id="ARBA00022722"/>
    </source>
</evidence>
<accession>A0AAU7DWA0</accession>
<dbReference type="EC" id="3.1.26.5" evidence="7 8"/>
<evidence type="ECO:0000256" key="1">
    <source>
        <dbReference type="ARBA" id="ARBA00002663"/>
    </source>
</evidence>
<reference evidence="9" key="1">
    <citation type="submission" date="2024-02" db="EMBL/GenBank/DDBJ databases">
        <title>Tomenella chthoni gen. nov. sp. nov., a member of the family Jonesiaceae isolated from bat guano.</title>
        <authorList>
            <person name="Miller S.L."/>
            <person name="King J."/>
            <person name="Sankaranarayanan K."/>
            <person name="Lawson P.A."/>
        </authorList>
    </citation>
    <scope>NUCLEOTIDE SEQUENCE</scope>
    <source>
        <strain evidence="9">BS-20</strain>
    </source>
</reference>
<dbReference type="NCBIfam" id="TIGR00188">
    <property type="entry name" value="rnpA"/>
    <property type="match status" value="1"/>
</dbReference>
<keyword evidence="2 7" id="KW-0819">tRNA processing</keyword>
<dbReference type="GO" id="GO:0004526">
    <property type="term" value="F:ribonuclease P activity"/>
    <property type="evidence" value="ECO:0007669"/>
    <property type="project" value="UniProtKB-UniRule"/>
</dbReference>
<evidence type="ECO:0000256" key="7">
    <source>
        <dbReference type="HAMAP-Rule" id="MF_00227"/>
    </source>
</evidence>
<keyword evidence="4 7" id="KW-0255">Endonuclease</keyword>
<dbReference type="GO" id="GO:0001682">
    <property type="term" value="P:tRNA 5'-leader removal"/>
    <property type="evidence" value="ECO:0007669"/>
    <property type="project" value="UniProtKB-UniRule"/>
</dbReference>
<dbReference type="SUPFAM" id="SSF54211">
    <property type="entry name" value="Ribosomal protein S5 domain 2-like"/>
    <property type="match status" value="1"/>
</dbReference>
<dbReference type="EMBL" id="CP146203">
    <property type="protein sequence ID" value="XBH21272.1"/>
    <property type="molecule type" value="Genomic_DNA"/>
</dbReference>
<sequence length="116" mass="12908">MLPAAHRMRRSDQFGQTVRTGVRTGKSTMVVHMTLNPESHDVPLVGFVVSKAVGNAVTRNLVKRRLRALSRAQLPTFPTGSHVVVRALPQAARSDFGQLELDFAACLRRNQRLLHQ</sequence>
<protein>
    <recommendedName>
        <fullName evidence="7 8">Ribonuclease P protein component</fullName>
        <shortName evidence="7">RNase P protein</shortName>
        <shortName evidence="7">RNaseP protein</shortName>
        <ecNumber evidence="7 8">3.1.26.5</ecNumber>
    </recommendedName>
    <alternativeName>
        <fullName evidence="7">Protein C5</fullName>
    </alternativeName>
</protein>
<evidence type="ECO:0000256" key="8">
    <source>
        <dbReference type="NCBIfam" id="TIGR00188"/>
    </source>
</evidence>
<dbReference type="InterPro" id="IPR020568">
    <property type="entry name" value="Ribosomal_Su5_D2-typ_SF"/>
</dbReference>
<comment type="similarity">
    <text evidence="7">Belongs to the RnpA family.</text>
</comment>
<dbReference type="PROSITE" id="PS00648">
    <property type="entry name" value="RIBONUCLEASE_P"/>
    <property type="match status" value="1"/>
</dbReference>
<name>A0AAU7DWA0_9MICO</name>
<evidence type="ECO:0000313" key="9">
    <source>
        <dbReference type="EMBL" id="XBH21272.1"/>
    </source>
</evidence>
<evidence type="ECO:0000256" key="2">
    <source>
        <dbReference type="ARBA" id="ARBA00022694"/>
    </source>
</evidence>
<keyword evidence="3 7" id="KW-0540">Nuclease</keyword>
<dbReference type="PANTHER" id="PTHR33992">
    <property type="entry name" value="RIBONUCLEASE P PROTEIN COMPONENT"/>
    <property type="match status" value="1"/>
</dbReference>
<dbReference type="AlphaFoldDB" id="A0AAU7DWA0"/>
<comment type="catalytic activity">
    <reaction evidence="7">
        <text>Endonucleolytic cleavage of RNA, removing 5'-extranucleotides from tRNA precursor.</text>
        <dbReference type="EC" id="3.1.26.5"/>
    </reaction>
</comment>
<dbReference type="GO" id="GO:0042781">
    <property type="term" value="F:3'-tRNA processing endoribonuclease activity"/>
    <property type="evidence" value="ECO:0007669"/>
    <property type="project" value="TreeGrafter"/>
</dbReference>
<dbReference type="GO" id="GO:0000049">
    <property type="term" value="F:tRNA binding"/>
    <property type="evidence" value="ECO:0007669"/>
    <property type="project" value="UniProtKB-UniRule"/>
</dbReference>
<evidence type="ECO:0000256" key="5">
    <source>
        <dbReference type="ARBA" id="ARBA00022801"/>
    </source>
</evidence>
<evidence type="ECO:0000256" key="4">
    <source>
        <dbReference type="ARBA" id="ARBA00022759"/>
    </source>
</evidence>
<keyword evidence="5 7" id="KW-0378">Hydrolase</keyword>